<protein>
    <submittedName>
        <fullName evidence="1">Uncharacterized protein</fullName>
    </submittedName>
</protein>
<name>A0A0U3H7J3_9CREN</name>
<dbReference type="AlphaFoldDB" id="A0A0U3H7J3"/>
<dbReference type="EMBL" id="CP013695">
    <property type="protein sequence ID" value="ALU30880.1"/>
    <property type="molecule type" value="Genomic_DNA"/>
</dbReference>
<sequence>MTSSNSPKIKLDVRVRDNTIIFYISSPSLYCKLIIAEDNDTIYIFDSEMNTLNELNVKDLEKLTLSDFAFNNCLYSLYKEFLKLLVRV</sequence>
<accession>A0A0U3H7J3</accession>
<evidence type="ECO:0000313" key="1">
    <source>
        <dbReference type="EMBL" id="ALU30880.1"/>
    </source>
</evidence>
<gene>
    <name evidence="1" type="ORF">ATZ20_01150</name>
</gene>
<reference evidence="1 2" key="1">
    <citation type="submission" date="2015-12" db="EMBL/GenBank/DDBJ databases">
        <title>A stable core within a dynamic pangenome in Sulfolobus acidocaldarius.</title>
        <authorList>
            <person name="Anderson R."/>
            <person name="Kouris A."/>
            <person name="Seward C."/>
            <person name="Campbell K."/>
            <person name="Whitaker R."/>
        </authorList>
    </citation>
    <scope>NUCLEOTIDE SEQUENCE [LARGE SCALE GENOMIC DNA]</scope>
    <source>
        <strain evidence="1 2">NG05B_CO5_07</strain>
    </source>
</reference>
<proteinExistence type="predicted"/>
<dbReference type="Proteomes" id="UP000060043">
    <property type="component" value="Chromosome"/>
</dbReference>
<evidence type="ECO:0000313" key="2">
    <source>
        <dbReference type="Proteomes" id="UP000060043"/>
    </source>
</evidence>
<organism evidence="1 2">
    <name type="scientific">Sulfolobus acidocaldarius</name>
    <dbReference type="NCBI Taxonomy" id="2285"/>
    <lineage>
        <taxon>Archaea</taxon>
        <taxon>Thermoproteota</taxon>
        <taxon>Thermoprotei</taxon>
        <taxon>Sulfolobales</taxon>
        <taxon>Sulfolobaceae</taxon>
        <taxon>Sulfolobus</taxon>
    </lineage>
</organism>